<dbReference type="AlphaFoldDB" id="A0AAE0ZKI3"/>
<sequence length="109" mass="12216">MEFCRETDREGCSTAEKQTEKYGVLQRNRQRTIDGEINLSVIGEATLDCYISRVLNLNQTEVWGHSALEYNSLINRSQSGAKSKSLSFRGSDGDSCGRHVDLSHDSNIM</sequence>
<gene>
    <name evidence="2" type="ORF">RRG08_011818</name>
</gene>
<evidence type="ECO:0000313" key="3">
    <source>
        <dbReference type="Proteomes" id="UP001283361"/>
    </source>
</evidence>
<comment type="caution">
    <text evidence="2">The sequence shown here is derived from an EMBL/GenBank/DDBJ whole genome shotgun (WGS) entry which is preliminary data.</text>
</comment>
<feature type="compositionally biased region" description="Basic and acidic residues" evidence="1">
    <location>
        <begin position="91"/>
        <end position="109"/>
    </location>
</feature>
<feature type="region of interest" description="Disordered" evidence="1">
    <location>
        <begin position="81"/>
        <end position="109"/>
    </location>
</feature>
<dbReference type="EMBL" id="JAWDGP010003769">
    <property type="protein sequence ID" value="KAK3771154.1"/>
    <property type="molecule type" value="Genomic_DNA"/>
</dbReference>
<organism evidence="2 3">
    <name type="scientific">Elysia crispata</name>
    <name type="common">lettuce slug</name>
    <dbReference type="NCBI Taxonomy" id="231223"/>
    <lineage>
        <taxon>Eukaryota</taxon>
        <taxon>Metazoa</taxon>
        <taxon>Spiralia</taxon>
        <taxon>Lophotrochozoa</taxon>
        <taxon>Mollusca</taxon>
        <taxon>Gastropoda</taxon>
        <taxon>Heterobranchia</taxon>
        <taxon>Euthyneura</taxon>
        <taxon>Panpulmonata</taxon>
        <taxon>Sacoglossa</taxon>
        <taxon>Placobranchoidea</taxon>
        <taxon>Plakobranchidae</taxon>
        <taxon>Elysia</taxon>
    </lineage>
</organism>
<keyword evidence="3" id="KW-1185">Reference proteome</keyword>
<accession>A0AAE0ZKI3</accession>
<protein>
    <submittedName>
        <fullName evidence="2">Uncharacterized protein</fullName>
    </submittedName>
</protein>
<evidence type="ECO:0000313" key="2">
    <source>
        <dbReference type="EMBL" id="KAK3771154.1"/>
    </source>
</evidence>
<proteinExistence type="predicted"/>
<dbReference type="Proteomes" id="UP001283361">
    <property type="component" value="Unassembled WGS sequence"/>
</dbReference>
<evidence type="ECO:0000256" key="1">
    <source>
        <dbReference type="SAM" id="MobiDB-lite"/>
    </source>
</evidence>
<reference evidence="2" key="1">
    <citation type="journal article" date="2023" name="G3 (Bethesda)">
        <title>A reference genome for the long-term kleptoplast-retaining sea slug Elysia crispata morphotype clarki.</title>
        <authorList>
            <person name="Eastman K.E."/>
            <person name="Pendleton A.L."/>
            <person name="Shaikh M.A."/>
            <person name="Suttiyut T."/>
            <person name="Ogas R."/>
            <person name="Tomko P."/>
            <person name="Gavelis G."/>
            <person name="Widhalm J.R."/>
            <person name="Wisecaver J.H."/>
        </authorList>
    </citation>
    <scope>NUCLEOTIDE SEQUENCE</scope>
    <source>
        <strain evidence="2">ECLA1</strain>
    </source>
</reference>
<name>A0AAE0ZKI3_9GAST</name>